<dbReference type="EMBL" id="LCZI01001228">
    <property type="protein sequence ID" value="KKZ61879.1"/>
    <property type="molecule type" value="Genomic_DNA"/>
</dbReference>
<proteinExistence type="predicted"/>
<dbReference type="VEuPathDB" id="FungiDB:EMCG_03669"/>
<gene>
    <name evidence="1" type="ORF">EMCG_03669</name>
</gene>
<reference evidence="2" key="1">
    <citation type="journal article" date="2015" name="PLoS Genet.">
        <title>The dynamic genome and transcriptome of the human fungal pathogen Blastomyces and close relative Emmonsia.</title>
        <authorList>
            <person name="Munoz J.F."/>
            <person name="Gauthier G.M."/>
            <person name="Desjardins C.A."/>
            <person name="Gallo J.E."/>
            <person name="Holder J."/>
            <person name="Sullivan T.D."/>
            <person name="Marty A.J."/>
            <person name="Carmen J.C."/>
            <person name="Chen Z."/>
            <person name="Ding L."/>
            <person name="Gujja S."/>
            <person name="Magrini V."/>
            <person name="Misas E."/>
            <person name="Mitreva M."/>
            <person name="Priest M."/>
            <person name="Saif S."/>
            <person name="Whiston E.A."/>
            <person name="Young S."/>
            <person name="Zeng Q."/>
            <person name="Goldman W.E."/>
            <person name="Mardis E.R."/>
            <person name="Taylor J.W."/>
            <person name="McEwen J.G."/>
            <person name="Clay O.K."/>
            <person name="Klein B.S."/>
            <person name="Cuomo C.A."/>
        </authorList>
    </citation>
    <scope>NUCLEOTIDE SEQUENCE [LARGE SCALE GENOMIC DNA]</scope>
    <source>
        <strain evidence="2">UAMH 3008</strain>
    </source>
</reference>
<protein>
    <submittedName>
        <fullName evidence="1">Uncharacterized protein</fullName>
    </submittedName>
</protein>
<dbReference type="AlphaFoldDB" id="A0A0G2IZZ4"/>
<evidence type="ECO:0000313" key="1">
    <source>
        <dbReference type="EMBL" id="KKZ61879.1"/>
    </source>
</evidence>
<name>A0A0G2IZZ4_9EURO</name>
<evidence type="ECO:0000313" key="2">
    <source>
        <dbReference type="Proteomes" id="UP000034164"/>
    </source>
</evidence>
<organism evidence="1 2">
    <name type="scientific">[Emmonsia] crescens</name>
    <dbReference type="NCBI Taxonomy" id="73230"/>
    <lineage>
        <taxon>Eukaryota</taxon>
        <taxon>Fungi</taxon>
        <taxon>Dikarya</taxon>
        <taxon>Ascomycota</taxon>
        <taxon>Pezizomycotina</taxon>
        <taxon>Eurotiomycetes</taxon>
        <taxon>Eurotiomycetidae</taxon>
        <taxon>Onygenales</taxon>
        <taxon>Ajellomycetaceae</taxon>
        <taxon>Emergomyces</taxon>
    </lineage>
</organism>
<accession>A0A0G2IZZ4</accession>
<comment type="caution">
    <text evidence="1">The sequence shown here is derived from an EMBL/GenBank/DDBJ whole genome shotgun (WGS) entry which is preliminary data.</text>
</comment>
<sequence length="63" mass="7478">MGFLFGFCSYMFHRTWRFRSFAGRGHEEQTRRSNQVGHDIGSHDIPDYFRGPGGLFLPNIWHF</sequence>
<dbReference type="Proteomes" id="UP000034164">
    <property type="component" value="Unassembled WGS sequence"/>
</dbReference>